<feature type="transmembrane region" description="Helical" evidence="1">
    <location>
        <begin position="12"/>
        <end position="29"/>
    </location>
</feature>
<dbReference type="PIRSF" id="PIRSF024534">
    <property type="entry name" value="ThiW"/>
    <property type="match status" value="1"/>
</dbReference>
<reference evidence="2" key="1">
    <citation type="submission" date="2024-03" db="EMBL/GenBank/DDBJ databases">
        <title>Human intestinal bacterial collection.</title>
        <authorList>
            <person name="Pauvert C."/>
            <person name="Hitch T.C.A."/>
            <person name="Clavel T."/>
        </authorList>
    </citation>
    <scope>NUCLEOTIDE SEQUENCE [LARGE SCALE GENOMIC DNA]</scope>
    <source>
        <strain evidence="2">CLA-AA-H89B</strain>
    </source>
</reference>
<dbReference type="Proteomes" id="UP001546774">
    <property type="component" value="Unassembled WGS sequence"/>
</dbReference>
<evidence type="ECO:0000256" key="1">
    <source>
        <dbReference type="SAM" id="Phobius"/>
    </source>
</evidence>
<evidence type="ECO:0000313" key="3">
    <source>
        <dbReference type="Proteomes" id="UP001546774"/>
    </source>
</evidence>
<accession>A0ABV1H3K7</accession>
<feature type="transmembrane region" description="Helical" evidence="1">
    <location>
        <begin position="129"/>
        <end position="151"/>
    </location>
</feature>
<feature type="transmembrane region" description="Helical" evidence="1">
    <location>
        <begin position="41"/>
        <end position="62"/>
    </location>
</feature>
<feature type="transmembrane region" description="Helical" evidence="1">
    <location>
        <begin position="68"/>
        <end position="88"/>
    </location>
</feature>
<keyword evidence="1" id="KW-1133">Transmembrane helix</keyword>
<dbReference type="NCBIfam" id="TIGR02359">
    <property type="entry name" value="thiW"/>
    <property type="match status" value="1"/>
</dbReference>
<dbReference type="Pfam" id="PF09512">
    <property type="entry name" value="ThiW"/>
    <property type="match status" value="1"/>
</dbReference>
<dbReference type="Gene3D" id="1.10.1760.20">
    <property type="match status" value="1"/>
</dbReference>
<dbReference type="EMBL" id="JBBMFS010000003">
    <property type="protein sequence ID" value="MEQ2554283.1"/>
    <property type="molecule type" value="Genomic_DNA"/>
</dbReference>
<sequence>MVQNTKLTKMIFWAMMVAVGVVISPLLRIEGMCPMAHFINVTCAVLLGPWYAFLCALAIGLIRMAFMGIPPLALTGAVFGAALSGILYRASKGKIIFAFLGEVIGTGIIGAIVSYPVMALLWGRTGLTWLFYVPSFIAGTLIGGSIAFLFLKQLQRMKLLTKFQQALGTQVYDKVKQAESSLKQ</sequence>
<dbReference type="InterPro" id="IPR012652">
    <property type="entry name" value="ThiW"/>
</dbReference>
<feature type="transmembrane region" description="Helical" evidence="1">
    <location>
        <begin position="95"/>
        <end position="117"/>
    </location>
</feature>
<keyword evidence="3" id="KW-1185">Reference proteome</keyword>
<keyword evidence="1" id="KW-0472">Membrane</keyword>
<comment type="caution">
    <text evidence="2">The sequence shown here is derived from an EMBL/GenBank/DDBJ whole genome shotgun (WGS) entry which is preliminary data.</text>
</comment>
<protein>
    <submittedName>
        <fullName evidence="2">Energy coupling factor transporter S component ThiW</fullName>
    </submittedName>
</protein>
<organism evidence="2 3">
    <name type="scientific">Lachnospira intestinalis</name>
    <dbReference type="NCBI Taxonomy" id="3133158"/>
    <lineage>
        <taxon>Bacteria</taxon>
        <taxon>Bacillati</taxon>
        <taxon>Bacillota</taxon>
        <taxon>Clostridia</taxon>
        <taxon>Lachnospirales</taxon>
        <taxon>Lachnospiraceae</taxon>
        <taxon>Lachnospira</taxon>
    </lineage>
</organism>
<name>A0ABV1H3K7_9FIRM</name>
<evidence type="ECO:0000313" key="2">
    <source>
        <dbReference type="EMBL" id="MEQ2554283.1"/>
    </source>
</evidence>
<proteinExistence type="predicted"/>
<gene>
    <name evidence="2" type="primary">thiW</name>
    <name evidence="2" type="ORF">WMO37_04525</name>
</gene>
<keyword evidence="1" id="KW-0812">Transmembrane</keyword>